<evidence type="ECO:0000313" key="15">
    <source>
        <dbReference type="EnsemblMetazoa" id="Aqu2.1.42499_001"/>
    </source>
</evidence>
<comment type="subcellular location">
    <subcellularLocation>
        <location evidence="12">Cytoplasm</location>
    </subcellularLocation>
</comment>
<protein>
    <recommendedName>
        <fullName evidence="12">Glutathione reductase</fullName>
        <ecNumber evidence="12">1.8.1.7</ecNumber>
    </recommendedName>
</protein>
<keyword evidence="12" id="KW-0963">Cytoplasm</keyword>
<evidence type="ECO:0000256" key="6">
    <source>
        <dbReference type="ARBA" id="ARBA00023157"/>
    </source>
</evidence>
<reference evidence="16" key="1">
    <citation type="journal article" date="2010" name="Nature">
        <title>The Amphimedon queenslandica genome and the evolution of animal complexity.</title>
        <authorList>
            <person name="Srivastava M."/>
            <person name="Simakov O."/>
            <person name="Chapman J."/>
            <person name="Fahey B."/>
            <person name="Gauthier M.E."/>
            <person name="Mitros T."/>
            <person name="Richards G.S."/>
            <person name="Conaco C."/>
            <person name="Dacre M."/>
            <person name="Hellsten U."/>
            <person name="Larroux C."/>
            <person name="Putnam N.H."/>
            <person name="Stanke M."/>
            <person name="Adamska M."/>
            <person name="Darling A."/>
            <person name="Degnan S.M."/>
            <person name="Oakley T.H."/>
            <person name="Plachetzki D.C."/>
            <person name="Zhai Y."/>
            <person name="Adamski M."/>
            <person name="Calcino A."/>
            <person name="Cummins S.F."/>
            <person name="Goodstein D.M."/>
            <person name="Harris C."/>
            <person name="Jackson D.J."/>
            <person name="Leys S.P."/>
            <person name="Shu S."/>
            <person name="Woodcroft B.J."/>
            <person name="Vervoort M."/>
            <person name="Kosik K.S."/>
            <person name="Manning G."/>
            <person name="Degnan B.M."/>
            <person name="Rokhsar D.S."/>
        </authorList>
    </citation>
    <scope>NUCLEOTIDE SEQUENCE [LARGE SCALE GENOMIC DNA]</scope>
</reference>
<dbReference type="SUPFAM" id="SSF55424">
    <property type="entry name" value="FAD/NAD-linked reductases, dimerisation (C-terminal) domain"/>
    <property type="match status" value="1"/>
</dbReference>
<keyword evidence="9" id="KW-0547">Nucleotide-binding</keyword>
<dbReference type="InParanoid" id="A0A1X7VRI0"/>
<comment type="catalytic activity">
    <reaction evidence="12">
        <text>2 glutathione + NADP(+) = glutathione disulfide + NADPH + H(+)</text>
        <dbReference type="Rhea" id="RHEA:11740"/>
        <dbReference type="ChEBI" id="CHEBI:15378"/>
        <dbReference type="ChEBI" id="CHEBI:57783"/>
        <dbReference type="ChEBI" id="CHEBI:57925"/>
        <dbReference type="ChEBI" id="CHEBI:58297"/>
        <dbReference type="ChEBI" id="CHEBI:58349"/>
        <dbReference type="EC" id="1.8.1.7"/>
    </reaction>
</comment>
<proteinExistence type="inferred from homology"/>
<dbReference type="Pfam" id="PF02852">
    <property type="entry name" value="Pyr_redox_dim"/>
    <property type="match status" value="1"/>
</dbReference>
<name>A0A1X7VRI0_AMPQE</name>
<sequence>MAASRVISRSFDYLVIGAGSGGIASAKKAGALGAKVAIIEHGPLGGTCVNVGCVPKKVMFYAASHAESLHDHQSYGFDISADDKIFNWPKVKKERDSYIKRLNKIYESGLEKANVELFLGHAKFVSPNEVLVNDVTLTAKHILVATGTKPIIPDVPGAKLGITSDGFFELEELPKKVVVSGSGYIAVEMAGILRALGSEVSLVIRRGKILRSFDDMLSDALIDEMKHSGINIIPHSKITSVAQQPDKLLEVSVSPFDGEGEVKSLSNVDCLLWAVGRDANVNDLQLEKAGIEQDKSGFIVVDEYQNTNVPFIYALGDVAGKKLLTPVAIAAGRKLSRRLFNAEDVKLDYENIPTVVFSHPPIGTIGLTEAEAIKEFGNEKLKIYTSTFTPLYYALTSRKVKCHMKLICVLPDEKIVGLHIIGMGSDEMLQGFGVAIKMGATKDDFDNCVAIHPTSAEELVTMK</sequence>
<dbReference type="Gene3D" id="3.30.390.30">
    <property type="match status" value="1"/>
</dbReference>
<dbReference type="EnsemblMetazoa" id="XM_003383056.3">
    <property type="protein sequence ID" value="XP_003383104.1"/>
    <property type="gene ID" value="LOC100636394"/>
</dbReference>
<comment type="subunit">
    <text evidence="2">Homodimer.</text>
</comment>
<dbReference type="PRINTS" id="PR00368">
    <property type="entry name" value="FADPNR"/>
</dbReference>
<dbReference type="InterPro" id="IPR023753">
    <property type="entry name" value="FAD/NAD-binding_dom"/>
</dbReference>
<dbReference type="FunFam" id="3.50.50.60:FF:000235">
    <property type="entry name" value="Glutathione reductase"/>
    <property type="match status" value="1"/>
</dbReference>
<dbReference type="Gene3D" id="3.50.50.60">
    <property type="entry name" value="FAD/NAD(P)-binding domain"/>
    <property type="match status" value="2"/>
</dbReference>
<evidence type="ECO:0000259" key="13">
    <source>
        <dbReference type="Pfam" id="PF02852"/>
    </source>
</evidence>
<dbReference type="PANTHER" id="PTHR42737:SF2">
    <property type="entry name" value="GLUTATHIONE REDUCTASE"/>
    <property type="match status" value="1"/>
</dbReference>
<feature type="domain" description="FAD/NAD(P)-binding" evidence="14">
    <location>
        <begin position="11"/>
        <end position="332"/>
    </location>
</feature>
<dbReference type="NCBIfam" id="TIGR01421">
    <property type="entry name" value="gluta_reduc_1"/>
    <property type="match status" value="1"/>
</dbReference>
<dbReference type="InterPro" id="IPR036188">
    <property type="entry name" value="FAD/NAD-bd_sf"/>
</dbReference>
<feature type="binding site" evidence="9">
    <location>
        <position position="57"/>
    </location>
    <ligand>
        <name>FAD</name>
        <dbReference type="ChEBI" id="CHEBI:57692"/>
    </ligand>
</feature>
<evidence type="ECO:0000259" key="14">
    <source>
        <dbReference type="Pfam" id="PF07992"/>
    </source>
</evidence>
<dbReference type="Proteomes" id="UP000007879">
    <property type="component" value="Unassembled WGS sequence"/>
</dbReference>
<dbReference type="eggNOG" id="KOG0405">
    <property type="taxonomic scope" value="Eukaryota"/>
</dbReference>
<keyword evidence="6" id="KW-1015">Disulfide bond</keyword>
<evidence type="ECO:0000256" key="11">
    <source>
        <dbReference type="RuleBase" id="RU003691"/>
    </source>
</evidence>
<dbReference type="PROSITE" id="PS00076">
    <property type="entry name" value="PYRIDINE_REDOX_1"/>
    <property type="match status" value="1"/>
</dbReference>
<evidence type="ECO:0000256" key="1">
    <source>
        <dbReference type="ARBA" id="ARBA00007532"/>
    </source>
</evidence>
<gene>
    <name evidence="15" type="primary">100636394</name>
</gene>
<keyword evidence="3 11" id="KW-0285">Flavoprotein</keyword>
<feature type="domain" description="Pyridine nucleotide-disulphide oxidoreductase dimerisation" evidence="13">
    <location>
        <begin position="352"/>
        <end position="462"/>
    </location>
</feature>
<dbReference type="InterPro" id="IPR012999">
    <property type="entry name" value="Pyr_OxRdtase_I_AS"/>
</dbReference>
<dbReference type="GO" id="GO:0005829">
    <property type="term" value="C:cytosol"/>
    <property type="evidence" value="ECO:0007669"/>
    <property type="project" value="TreeGrafter"/>
</dbReference>
<feature type="active site" description="Proton acceptor" evidence="8">
    <location>
        <position position="452"/>
    </location>
</feature>
<evidence type="ECO:0000256" key="9">
    <source>
        <dbReference type="PIRSR" id="PIRSR000350-3"/>
    </source>
</evidence>
<dbReference type="InterPro" id="IPR006322">
    <property type="entry name" value="Glutathione_Rdtase_euk/bac"/>
</dbReference>
<dbReference type="InterPro" id="IPR016156">
    <property type="entry name" value="FAD/NAD-linked_Rdtase_dimer_sf"/>
</dbReference>
<comment type="function">
    <text evidence="12">Catalyzes the reduction of glutathione disulfide (GSSG) to reduced glutathione (GSH). Constitutes the major mechanism to maintain a high GSH:GSSG ratio in the cytosol.</text>
</comment>
<comment type="similarity">
    <text evidence="1 11">Belongs to the class-I pyridine nucleotide-disulfide oxidoreductase family.</text>
</comment>
<dbReference type="GO" id="GO:0045454">
    <property type="term" value="P:cell redox homeostasis"/>
    <property type="evidence" value="ECO:0007669"/>
    <property type="project" value="InterPro"/>
</dbReference>
<dbReference type="OrthoDB" id="5956163at2759"/>
<evidence type="ECO:0000256" key="12">
    <source>
        <dbReference type="RuleBase" id="RU365016"/>
    </source>
</evidence>
<dbReference type="PANTHER" id="PTHR42737">
    <property type="entry name" value="GLUTATHIONE REDUCTASE"/>
    <property type="match status" value="1"/>
</dbReference>
<evidence type="ECO:0000256" key="7">
    <source>
        <dbReference type="ARBA" id="ARBA00023284"/>
    </source>
</evidence>
<keyword evidence="16" id="KW-1185">Reference proteome</keyword>
<keyword evidence="7 11" id="KW-0676">Redox-active center</keyword>
<dbReference type="GO" id="GO:0050661">
    <property type="term" value="F:NADP binding"/>
    <property type="evidence" value="ECO:0007669"/>
    <property type="project" value="InterPro"/>
</dbReference>
<dbReference type="PIRSF" id="PIRSF000350">
    <property type="entry name" value="Mercury_reductase_MerA"/>
    <property type="match status" value="1"/>
</dbReference>
<keyword evidence="9" id="KW-0520">NAD</keyword>
<dbReference type="InterPro" id="IPR046952">
    <property type="entry name" value="GSHR/TRXR-like"/>
</dbReference>
<dbReference type="GO" id="GO:0004362">
    <property type="term" value="F:glutathione-disulfide reductase (NADPH) activity"/>
    <property type="evidence" value="ECO:0007669"/>
    <property type="project" value="UniProtKB-EC"/>
</dbReference>
<dbReference type="EnsemblMetazoa" id="Aqu2.1.42499_001">
    <property type="protein sequence ID" value="Aqu2.1.42499_001"/>
    <property type="gene ID" value="Aqu2.1.42499"/>
</dbReference>
<comment type="cofactor">
    <cofactor evidence="9">
        <name>FAD</name>
        <dbReference type="ChEBI" id="CHEBI:57692"/>
    </cofactor>
    <text evidence="9">Binds 1 FAD per subunit.</text>
</comment>
<accession>A0A1X7VRI0</accession>
<dbReference type="GO" id="GO:0034599">
    <property type="term" value="P:cellular response to oxidative stress"/>
    <property type="evidence" value="ECO:0007669"/>
    <property type="project" value="TreeGrafter"/>
</dbReference>
<dbReference type="STRING" id="400682.A0A1X7VRI0"/>
<reference evidence="15" key="2">
    <citation type="submission" date="2017-05" db="UniProtKB">
        <authorList>
            <consortium name="EnsemblMetazoa"/>
        </authorList>
    </citation>
    <scope>IDENTIFICATION</scope>
</reference>
<evidence type="ECO:0000313" key="16">
    <source>
        <dbReference type="Proteomes" id="UP000007879"/>
    </source>
</evidence>
<dbReference type="EC" id="1.8.1.7" evidence="12"/>
<evidence type="ECO:0000256" key="8">
    <source>
        <dbReference type="PIRSR" id="PIRSR000350-2"/>
    </source>
</evidence>
<feature type="binding site" evidence="9">
    <location>
        <position position="317"/>
    </location>
    <ligand>
        <name>FAD</name>
        <dbReference type="ChEBI" id="CHEBI:57692"/>
    </ligand>
</feature>
<keyword evidence="12" id="KW-0521">NADP</keyword>
<dbReference type="SUPFAM" id="SSF51905">
    <property type="entry name" value="FAD/NAD(P)-binding domain"/>
    <property type="match status" value="1"/>
</dbReference>
<feature type="disulfide bond" description="Redox-active" evidence="10">
    <location>
        <begin position="48"/>
        <end position="53"/>
    </location>
</feature>
<evidence type="ECO:0000256" key="2">
    <source>
        <dbReference type="ARBA" id="ARBA00011738"/>
    </source>
</evidence>
<dbReference type="AlphaFoldDB" id="A0A1X7VRI0"/>
<dbReference type="GO" id="GO:0006749">
    <property type="term" value="P:glutathione metabolic process"/>
    <property type="evidence" value="ECO:0007669"/>
    <property type="project" value="InterPro"/>
</dbReference>
<dbReference type="Pfam" id="PF07992">
    <property type="entry name" value="Pyr_redox_2"/>
    <property type="match status" value="1"/>
</dbReference>
<dbReference type="InterPro" id="IPR001100">
    <property type="entry name" value="Pyr_nuc-diS_OxRdtase"/>
</dbReference>
<feature type="binding site" evidence="9">
    <location>
        <begin position="181"/>
        <end position="188"/>
    </location>
    <ligand>
        <name>NAD(+)</name>
        <dbReference type="ChEBI" id="CHEBI:57540"/>
    </ligand>
</feature>
<evidence type="ECO:0000256" key="3">
    <source>
        <dbReference type="ARBA" id="ARBA00022630"/>
    </source>
</evidence>
<dbReference type="GO" id="GO:0050660">
    <property type="term" value="F:flavin adenine dinucleotide binding"/>
    <property type="evidence" value="ECO:0007669"/>
    <property type="project" value="InterPro"/>
</dbReference>
<evidence type="ECO:0000256" key="5">
    <source>
        <dbReference type="ARBA" id="ARBA00023002"/>
    </source>
</evidence>
<evidence type="ECO:0000256" key="4">
    <source>
        <dbReference type="ARBA" id="ARBA00022827"/>
    </source>
</evidence>
<keyword evidence="4 9" id="KW-0274">FAD</keyword>
<organism evidence="15">
    <name type="scientific">Amphimedon queenslandica</name>
    <name type="common">Sponge</name>
    <dbReference type="NCBI Taxonomy" id="400682"/>
    <lineage>
        <taxon>Eukaryota</taxon>
        <taxon>Metazoa</taxon>
        <taxon>Porifera</taxon>
        <taxon>Demospongiae</taxon>
        <taxon>Heteroscleromorpha</taxon>
        <taxon>Haplosclerida</taxon>
        <taxon>Niphatidae</taxon>
        <taxon>Amphimedon</taxon>
    </lineage>
</organism>
<dbReference type="FunFam" id="3.30.390.30:FF:000003">
    <property type="entry name" value="Glutathione reductase"/>
    <property type="match status" value="1"/>
</dbReference>
<feature type="binding site" evidence="9">
    <location>
        <position position="276"/>
    </location>
    <ligand>
        <name>NAD(+)</name>
        <dbReference type="ChEBI" id="CHEBI:57540"/>
    </ligand>
</feature>
<dbReference type="InterPro" id="IPR004099">
    <property type="entry name" value="Pyr_nucl-diS_OxRdtase_dimer"/>
</dbReference>
<evidence type="ECO:0000256" key="10">
    <source>
        <dbReference type="PIRSR" id="PIRSR000350-4"/>
    </source>
</evidence>
<dbReference type="PRINTS" id="PR00411">
    <property type="entry name" value="PNDRDTASEI"/>
</dbReference>
<dbReference type="KEGG" id="aqu:100636394"/>
<dbReference type="GO" id="GO:0005739">
    <property type="term" value="C:mitochondrion"/>
    <property type="evidence" value="ECO:0007669"/>
    <property type="project" value="TreeGrafter"/>
</dbReference>
<keyword evidence="5 11" id="KW-0560">Oxidoreductase</keyword>
<dbReference type="NCBIfam" id="NF004776">
    <property type="entry name" value="PRK06116.1"/>
    <property type="match status" value="1"/>
</dbReference>